<evidence type="ECO:0000313" key="3">
    <source>
        <dbReference type="EMBL" id="ODQ59630.1"/>
    </source>
</evidence>
<organism evidence="3 4">
    <name type="scientific">Wickerhamomyces anomalus (strain ATCC 58044 / CBS 1984 / NCYC 433 / NRRL Y-366-8)</name>
    <name type="common">Yeast</name>
    <name type="synonym">Hansenula anomala</name>
    <dbReference type="NCBI Taxonomy" id="683960"/>
    <lineage>
        <taxon>Eukaryota</taxon>
        <taxon>Fungi</taxon>
        <taxon>Dikarya</taxon>
        <taxon>Ascomycota</taxon>
        <taxon>Saccharomycotina</taxon>
        <taxon>Saccharomycetes</taxon>
        <taxon>Phaffomycetales</taxon>
        <taxon>Wickerhamomycetaceae</taxon>
        <taxon>Wickerhamomyces</taxon>
    </lineage>
</organism>
<dbReference type="STRING" id="683960.A0A1E3P2Z8"/>
<dbReference type="GO" id="GO:0016020">
    <property type="term" value="C:membrane"/>
    <property type="evidence" value="ECO:0007669"/>
    <property type="project" value="TreeGrafter"/>
</dbReference>
<feature type="non-terminal residue" evidence="3">
    <location>
        <position position="1"/>
    </location>
</feature>
<dbReference type="GO" id="GO:0060090">
    <property type="term" value="F:molecular adaptor activity"/>
    <property type="evidence" value="ECO:0007669"/>
    <property type="project" value="TreeGrafter"/>
</dbReference>
<reference evidence="3 4" key="1">
    <citation type="journal article" date="2016" name="Proc. Natl. Acad. Sci. U.S.A.">
        <title>Comparative genomics of biotechnologically important yeasts.</title>
        <authorList>
            <person name="Riley R."/>
            <person name="Haridas S."/>
            <person name="Wolfe K.H."/>
            <person name="Lopes M.R."/>
            <person name="Hittinger C.T."/>
            <person name="Goeker M."/>
            <person name="Salamov A.A."/>
            <person name="Wisecaver J.H."/>
            <person name="Long T.M."/>
            <person name="Calvey C.H."/>
            <person name="Aerts A.L."/>
            <person name="Barry K.W."/>
            <person name="Choi C."/>
            <person name="Clum A."/>
            <person name="Coughlan A.Y."/>
            <person name="Deshpande S."/>
            <person name="Douglass A.P."/>
            <person name="Hanson S.J."/>
            <person name="Klenk H.-P."/>
            <person name="LaButti K.M."/>
            <person name="Lapidus A."/>
            <person name="Lindquist E.A."/>
            <person name="Lipzen A.M."/>
            <person name="Meier-Kolthoff J.P."/>
            <person name="Ohm R.A."/>
            <person name="Otillar R.P."/>
            <person name="Pangilinan J.L."/>
            <person name="Peng Y."/>
            <person name="Rokas A."/>
            <person name="Rosa C.A."/>
            <person name="Scheuner C."/>
            <person name="Sibirny A.A."/>
            <person name="Slot J.C."/>
            <person name="Stielow J.B."/>
            <person name="Sun H."/>
            <person name="Kurtzman C.P."/>
            <person name="Blackwell M."/>
            <person name="Grigoriev I.V."/>
            <person name="Jeffries T.W."/>
        </authorList>
    </citation>
    <scope>NUCLEOTIDE SEQUENCE [LARGE SCALE GENOMIC DNA]</scope>
    <source>
        <strain evidence="4">ATCC 58044 / CBS 1984 / NCYC 433 / NRRL Y-366-8</strain>
    </source>
</reference>
<feature type="non-terminal residue" evidence="3">
    <location>
        <position position="57"/>
    </location>
</feature>
<proteinExistence type="predicted"/>
<dbReference type="AlphaFoldDB" id="A0A1E3P2Z8"/>
<evidence type="ECO:0000256" key="1">
    <source>
        <dbReference type="ARBA" id="ARBA00022737"/>
    </source>
</evidence>
<dbReference type="EMBL" id="KV454210">
    <property type="protein sequence ID" value="ODQ59630.1"/>
    <property type="molecule type" value="Genomic_DNA"/>
</dbReference>
<dbReference type="GeneID" id="30198271"/>
<dbReference type="OrthoDB" id="2423701at2759"/>
<dbReference type="SUPFAM" id="SSF48452">
    <property type="entry name" value="TPR-like"/>
    <property type="match status" value="1"/>
</dbReference>
<accession>A0A1E3P2Z8</accession>
<dbReference type="GO" id="GO:0006620">
    <property type="term" value="P:post-translational protein targeting to endoplasmic reticulum membrane"/>
    <property type="evidence" value="ECO:0007669"/>
    <property type="project" value="TreeGrafter"/>
</dbReference>
<evidence type="ECO:0000256" key="2">
    <source>
        <dbReference type="ARBA" id="ARBA00022803"/>
    </source>
</evidence>
<dbReference type="PANTHER" id="PTHR45831:SF5">
    <property type="entry name" value="STI1 DOMAIN-CONTAINING PROTEIN"/>
    <property type="match status" value="1"/>
</dbReference>
<keyword evidence="1" id="KW-0677">Repeat</keyword>
<dbReference type="InterPro" id="IPR011990">
    <property type="entry name" value="TPR-like_helical_dom_sf"/>
</dbReference>
<keyword evidence="4" id="KW-1185">Reference proteome</keyword>
<dbReference type="Pfam" id="PF13414">
    <property type="entry name" value="TPR_11"/>
    <property type="match status" value="1"/>
</dbReference>
<gene>
    <name evidence="3" type="ORF">WICANDRAFT_24316</name>
</gene>
<dbReference type="GO" id="GO:0072380">
    <property type="term" value="C:TRC complex"/>
    <property type="evidence" value="ECO:0007669"/>
    <property type="project" value="TreeGrafter"/>
</dbReference>
<dbReference type="RefSeq" id="XP_019038837.1">
    <property type="nucleotide sequence ID" value="XM_019181025.1"/>
</dbReference>
<dbReference type="PANTHER" id="PTHR45831">
    <property type="entry name" value="LD24721P"/>
    <property type="match status" value="1"/>
</dbReference>
<evidence type="ECO:0000313" key="4">
    <source>
        <dbReference type="Proteomes" id="UP000094112"/>
    </source>
</evidence>
<dbReference type="Proteomes" id="UP000094112">
    <property type="component" value="Unassembled WGS sequence"/>
</dbReference>
<protein>
    <submittedName>
        <fullName evidence="3">Uncharacterized protein</fullName>
    </submittedName>
</protein>
<name>A0A1E3P2Z8_WICAA</name>
<dbReference type="InterPro" id="IPR047150">
    <property type="entry name" value="SGT"/>
</dbReference>
<dbReference type="Gene3D" id="1.25.40.10">
    <property type="entry name" value="Tetratricopeptide repeat domain"/>
    <property type="match status" value="1"/>
</dbReference>
<keyword evidence="2" id="KW-0802">TPR repeat</keyword>
<sequence length="57" mass="6309">AHELRKQGNDSFKKSRFGNAIAKYTEAITLDPKNHVIYSNRAAAYTAINDPQSAISD</sequence>